<dbReference type="Proteomes" id="UP000703269">
    <property type="component" value="Unassembled WGS sequence"/>
</dbReference>
<evidence type="ECO:0000313" key="1">
    <source>
        <dbReference type="EMBL" id="GJE97830.1"/>
    </source>
</evidence>
<keyword evidence="2" id="KW-1185">Reference proteome</keyword>
<comment type="caution">
    <text evidence="1">The sequence shown here is derived from an EMBL/GenBank/DDBJ whole genome shotgun (WGS) entry which is preliminary data.</text>
</comment>
<dbReference type="OrthoDB" id="2753739at2759"/>
<evidence type="ECO:0000313" key="2">
    <source>
        <dbReference type="Proteomes" id="UP000703269"/>
    </source>
</evidence>
<sequence>MDFAITPTKPTGTEYPVLGLSDDVWDLIIDFLCDFTTLKSCALTCKTILRRCRFHLFRRIYLKNFHNAKLVVRILNRDPEARAFVRELLLDFPAATTPTGPVAKHLFTSLPCLRALSIRGYPALHTSFPAALAPVSQRVTALRLFHVEFSDFKEFGNVLLALPRLEELGLHGIDFKSIDLDKSHSGAELQAVRLTKLDYADGFRPDDTRQLARWLAKTGTPKSLQRLFVMPMTQDPSTAQEFIRVVTRETCTLVLNLCFLYEPFPLPAAHTLQSLKVTVPAHCIAECAELLQSLPAPELLRELSLQFPLISGKPETVPFEWELFAGVASLDGVLQRFQKLDRFDVCLVLDAEGHKIIPPFEECREYVSQQWLPSVAKQVWADLGGSAFHVEPLRLSCLYIPQCFFTWWTSRRASFISFEALGVKDSGCMYLILPSPCRPVTSPNLRD</sequence>
<dbReference type="EMBL" id="BPQB01000077">
    <property type="protein sequence ID" value="GJE97830.1"/>
    <property type="molecule type" value="Genomic_DNA"/>
</dbReference>
<accession>A0A9P3GQT6</accession>
<gene>
    <name evidence="1" type="ORF">PsYK624_140520</name>
</gene>
<dbReference type="SUPFAM" id="SSF52047">
    <property type="entry name" value="RNI-like"/>
    <property type="match status" value="1"/>
</dbReference>
<name>A0A9P3GQT6_9APHY</name>
<evidence type="ECO:0008006" key="3">
    <source>
        <dbReference type="Google" id="ProtNLM"/>
    </source>
</evidence>
<dbReference type="AlphaFoldDB" id="A0A9P3GQT6"/>
<reference evidence="1 2" key="1">
    <citation type="submission" date="2021-08" db="EMBL/GenBank/DDBJ databases">
        <title>Draft Genome Sequence of Phanerochaete sordida strain YK-624.</title>
        <authorList>
            <person name="Mori T."/>
            <person name="Dohra H."/>
            <person name="Suzuki T."/>
            <person name="Kawagishi H."/>
            <person name="Hirai H."/>
        </authorList>
    </citation>
    <scope>NUCLEOTIDE SEQUENCE [LARGE SCALE GENOMIC DNA]</scope>
    <source>
        <strain evidence="1 2">YK-624</strain>
    </source>
</reference>
<organism evidence="1 2">
    <name type="scientific">Phanerochaete sordida</name>
    <dbReference type="NCBI Taxonomy" id="48140"/>
    <lineage>
        <taxon>Eukaryota</taxon>
        <taxon>Fungi</taxon>
        <taxon>Dikarya</taxon>
        <taxon>Basidiomycota</taxon>
        <taxon>Agaricomycotina</taxon>
        <taxon>Agaricomycetes</taxon>
        <taxon>Polyporales</taxon>
        <taxon>Phanerochaetaceae</taxon>
        <taxon>Phanerochaete</taxon>
    </lineage>
</organism>
<proteinExistence type="predicted"/>
<protein>
    <recommendedName>
        <fullName evidence="3">F-box domain-containing protein</fullName>
    </recommendedName>
</protein>